<protein>
    <submittedName>
        <fullName evidence="1">Uncharacterized protein</fullName>
    </submittedName>
</protein>
<proteinExistence type="predicted"/>
<dbReference type="InterPro" id="IPR025365">
    <property type="entry name" value="DUF4269"/>
</dbReference>
<keyword evidence="2" id="KW-1185">Reference proteome</keyword>
<organism evidence="1 2">
    <name type="scientific">Paenibacillus contaminans</name>
    <dbReference type="NCBI Taxonomy" id="450362"/>
    <lineage>
        <taxon>Bacteria</taxon>
        <taxon>Bacillati</taxon>
        <taxon>Bacillota</taxon>
        <taxon>Bacilli</taxon>
        <taxon>Bacillales</taxon>
        <taxon>Paenibacillaceae</taxon>
        <taxon>Paenibacillus</taxon>
    </lineage>
</organism>
<gene>
    <name evidence="1" type="ORF">DQG23_02155</name>
</gene>
<evidence type="ECO:0000313" key="1">
    <source>
        <dbReference type="EMBL" id="RAV23025.1"/>
    </source>
</evidence>
<reference evidence="1 2" key="1">
    <citation type="journal article" date="2009" name="Int. J. Syst. Evol. Microbiol.">
        <title>Paenibacillus contaminans sp. nov., isolated from a contaminated laboratory plate.</title>
        <authorList>
            <person name="Chou J.H."/>
            <person name="Lee J.H."/>
            <person name="Lin M.C."/>
            <person name="Chang P.S."/>
            <person name="Arun A.B."/>
            <person name="Young C.C."/>
            <person name="Chen W.M."/>
        </authorList>
    </citation>
    <scope>NUCLEOTIDE SEQUENCE [LARGE SCALE GENOMIC DNA]</scope>
    <source>
        <strain evidence="1 2">CKOBP-6</strain>
    </source>
</reference>
<name>A0A329MSV7_9BACL</name>
<comment type="caution">
    <text evidence="1">The sequence shown here is derived from an EMBL/GenBank/DDBJ whole genome shotgun (WGS) entry which is preliminary data.</text>
</comment>
<dbReference type="EMBL" id="QMFB01000001">
    <property type="protein sequence ID" value="RAV23025.1"/>
    <property type="molecule type" value="Genomic_DNA"/>
</dbReference>
<accession>A0A329MSV7</accession>
<dbReference type="Proteomes" id="UP000250369">
    <property type="component" value="Unassembled WGS sequence"/>
</dbReference>
<dbReference type="Pfam" id="PF14091">
    <property type="entry name" value="DUF4269"/>
    <property type="match status" value="1"/>
</dbReference>
<evidence type="ECO:0000313" key="2">
    <source>
        <dbReference type="Proteomes" id="UP000250369"/>
    </source>
</evidence>
<dbReference type="AlphaFoldDB" id="A0A329MSV7"/>
<sequence length="84" mass="9632">MPRPQSHFRFKHHERFIRCYPHLLETYPHLRAEIIRLKEAGIKTEPAFAQVFGLVGDPYDELLMIGDKIGVQGNCSPSAADRLT</sequence>
<dbReference type="OrthoDB" id="6402248at2"/>
<dbReference type="RefSeq" id="WP_113029134.1">
    <property type="nucleotide sequence ID" value="NZ_QMFB01000001.1"/>
</dbReference>